<dbReference type="InterPro" id="IPR025157">
    <property type="entry name" value="Hemagglutinin_rpt"/>
</dbReference>
<reference evidence="1 2" key="1">
    <citation type="submission" date="2019-08" db="EMBL/GenBank/DDBJ databases">
        <title>Five species of Acinetobacter isolated from floral nectar and animal pollinators.</title>
        <authorList>
            <person name="Hendry T.A."/>
        </authorList>
    </citation>
    <scope>NUCLEOTIDE SEQUENCE [LARGE SCALE GENOMIC DNA]</scope>
    <source>
        <strain evidence="1 2">MD18.27</strain>
    </source>
</reference>
<evidence type="ECO:0000313" key="2">
    <source>
        <dbReference type="Proteomes" id="UP001339883"/>
    </source>
</evidence>
<sequence>MSSKSELNVTDRFSDKTIESTVEGKNALLDGTNIHLQGSQVVADQLVNINAKENLSIVGAQDLYRDHTFNETKKSGFLSTGRGIGFSVGSKKEKTTLDDTSILNHGSTVGSLGSDITLNVGKKYQQIGSLGEASSILTNASALYTQQLFAEYTIFNTKMAKQLQERYGIDTSNVILIAAATLVTVGVVL</sequence>
<gene>
    <name evidence="1" type="ORF">I2F25_10775</name>
</gene>
<keyword evidence="2" id="KW-1185">Reference proteome</keyword>
<dbReference type="RefSeq" id="WP_325775890.1">
    <property type="nucleotide sequence ID" value="NZ_VTDN01000008.1"/>
</dbReference>
<accession>A0ABU6DUJ4</accession>
<dbReference type="Proteomes" id="UP001339883">
    <property type="component" value="Unassembled WGS sequence"/>
</dbReference>
<name>A0ABU6DUJ4_9GAMM</name>
<comment type="caution">
    <text evidence="1">The sequence shown here is derived from an EMBL/GenBank/DDBJ whole genome shotgun (WGS) entry which is preliminary data.</text>
</comment>
<dbReference type="Pfam" id="PF13332">
    <property type="entry name" value="Fil_haemagg_2"/>
    <property type="match status" value="1"/>
</dbReference>
<protein>
    <submittedName>
        <fullName evidence="1">Hemagglutinin repeat-containing protein</fullName>
    </submittedName>
</protein>
<organism evidence="1 2">
    <name type="scientific">Acinetobacter pollinis</name>
    <dbReference type="NCBI Taxonomy" id="2605270"/>
    <lineage>
        <taxon>Bacteria</taxon>
        <taxon>Pseudomonadati</taxon>
        <taxon>Pseudomonadota</taxon>
        <taxon>Gammaproteobacteria</taxon>
        <taxon>Moraxellales</taxon>
        <taxon>Moraxellaceae</taxon>
        <taxon>Acinetobacter</taxon>
    </lineage>
</organism>
<proteinExistence type="predicted"/>
<dbReference type="EMBL" id="VTDN01000008">
    <property type="protein sequence ID" value="MEB5477525.1"/>
    <property type="molecule type" value="Genomic_DNA"/>
</dbReference>
<evidence type="ECO:0000313" key="1">
    <source>
        <dbReference type="EMBL" id="MEB5477525.1"/>
    </source>
</evidence>